<dbReference type="Proteomes" id="UP001408789">
    <property type="component" value="Unassembled WGS sequence"/>
</dbReference>
<sequence length="633" mass="70895">MAENGEEKLIAVARHIAKTLGHTDNAMADDILQIFSNFDGRLREKLGENLTGGGGDDSRNGVAVLDQTLKALDRQISRYVTVDHPIWSDSADAATFLDAVDELVAAIREWTPMAADKAVTACLDRAEDLLQQCMFRLEEEFKLLMERGGVDSFDGGRGSGGGYLDSDEDEEHDGYDDEEHEIPVAHPVSDYNIIIDALPSGTINDLHEISKRMVGAGYGKECSHAYSLCRRDFIEESLSRLGFSGLQKSNAALRDDDDEIEIDKWIKAINMAVRVFYPSERRLCDRVFGYSSATAAAADLSFMEACRVSSMELLNFANGIAMGSRAPDRLFKILDVYEAVKDLMPEIEVLFADQYCLFIRNEALGVWKRLGESIRGIFMELENLIRRDPAKAAVPGGGLHPITRYVMNYLRAACSRPTLEQVFDDNVLPPVIVDRSLSPSSPLAVQMAWIMEVLESNLEAKSKIYRDPALSSVFMMNNGRYIVKKVKDDELGSLLGDDWVRKHTAKVRQYHVNYQRSSWNKILNALKLDSNNLSPNVASKAMKEKLKIFNSQFEEICRTQSTWAIFDEQLKEELKHSVGTALLPAYRSFLGRFHDIQDIAKYAEKHVKFNVEDVEARIDGLFQGTAVSGSGRK</sequence>
<dbReference type="GO" id="GO:0000145">
    <property type="term" value="C:exocyst"/>
    <property type="evidence" value="ECO:0007669"/>
    <property type="project" value="InterPro"/>
</dbReference>
<dbReference type="SUPFAM" id="SSF74788">
    <property type="entry name" value="Cullin repeat-like"/>
    <property type="match status" value="1"/>
</dbReference>
<dbReference type="PANTHER" id="PTHR12542:SF96">
    <property type="entry name" value="EXOCYST COMPLEX COMPONENT EXO70B1"/>
    <property type="match status" value="1"/>
</dbReference>
<feature type="compositionally biased region" description="Acidic residues" evidence="4">
    <location>
        <begin position="165"/>
        <end position="175"/>
    </location>
</feature>
<dbReference type="InterPro" id="IPR004140">
    <property type="entry name" value="Exo70"/>
</dbReference>
<evidence type="ECO:0000313" key="7">
    <source>
        <dbReference type="Proteomes" id="UP001408789"/>
    </source>
</evidence>
<dbReference type="EMBL" id="JBCNJP010000016">
    <property type="protein sequence ID" value="KAK9065966.1"/>
    <property type="molecule type" value="Genomic_DNA"/>
</dbReference>
<comment type="caution">
    <text evidence="6">The sequence shown here is derived from an EMBL/GenBank/DDBJ whole genome shotgun (WGS) entry which is preliminary data.</text>
</comment>
<keyword evidence="7" id="KW-1185">Reference proteome</keyword>
<keyword evidence="3" id="KW-0653">Protein transport</keyword>
<comment type="similarity">
    <text evidence="1 3">Belongs to the EXO70 family.</text>
</comment>
<dbReference type="InterPro" id="IPR016159">
    <property type="entry name" value="Cullin_repeat-like_dom_sf"/>
</dbReference>
<evidence type="ECO:0000313" key="6">
    <source>
        <dbReference type="EMBL" id="KAK9065966.1"/>
    </source>
</evidence>
<evidence type="ECO:0000256" key="1">
    <source>
        <dbReference type="ARBA" id="ARBA00006756"/>
    </source>
</evidence>
<evidence type="ECO:0000259" key="5">
    <source>
        <dbReference type="Pfam" id="PF03081"/>
    </source>
</evidence>
<evidence type="ECO:0000256" key="2">
    <source>
        <dbReference type="ARBA" id="ARBA00022448"/>
    </source>
</evidence>
<feature type="region of interest" description="Disordered" evidence="4">
    <location>
        <begin position="154"/>
        <end position="175"/>
    </location>
</feature>
<dbReference type="PANTHER" id="PTHR12542">
    <property type="entry name" value="EXOCYST COMPLEX PROTEIN EXO70"/>
    <property type="match status" value="1"/>
</dbReference>
<proteinExistence type="inferred from homology"/>
<evidence type="ECO:0000256" key="3">
    <source>
        <dbReference type="RuleBase" id="RU365026"/>
    </source>
</evidence>
<dbReference type="Gene3D" id="1.20.1280.170">
    <property type="entry name" value="Exocyst complex component Exo70"/>
    <property type="match status" value="1"/>
</dbReference>
<dbReference type="GO" id="GO:0006887">
    <property type="term" value="P:exocytosis"/>
    <property type="evidence" value="ECO:0007669"/>
    <property type="project" value="UniProtKB-KW"/>
</dbReference>
<feature type="domain" description="Exocyst complex subunit Exo70 C-terminal" evidence="5">
    <location>
        <begin position="264"/>
        <end position="619"/>
    </location>
</feature>
<comment type="function">
    <text evidence="3">Component of the exocyst complex.</text>
</comment>
<organism evidence="6 7">
    <name type="scientific">Deinandra increscens subsp. villosa</name>
    <dbReference type="NCBI Taxonomy" id="3103831"/>
    <lineage>
        <taxon>Eukaryota</taxon>
        <taxon>Viridiplantae</taxon>
        <taxon>Streptophyta</taxon>
        <taxon>Embryophyta</taxon>
        <taxon>Tracheophyta</taxon>
        <taxon>Spermatophyta</taxon>
        <taxon>Magnoliopsida</taxon>
        <taxon>eudicotyledons</taxon>
        <taxon>Gunneridae</taxon>
        <taxon>Pentapetalae</taxon>
        <taxon>asterids</taxon>
        <taxon>campanulids</taxon>
        <taxon>Asterales</taxon>
        <taxon>Asteraceae</taxon>
        <taxon>Asteroideae</taxon>
        <taxon>Heliantheae alliance</taxon>
        <taxon>Madieae</taxon>
        <taxon>Madiinae</taxon>
        <taxon>Deinandra</taxon>
    </lineage>
</organism>
<evidence type="ECO:0000256" key="4">
    <source>
        <dbReference type="SAM" id="MobiDB-lite"/>
    </source>
</evidence>
<reference evidence="6 7" key="1">
    <citation type="submission" date="2024-04" db="EMBL/GenBank/DDBJ databases">
        <title>The reference genome of an endangered Asteraceae, Deinandra increscens subsp. villosa, native to the Central Coast of California.</title>
        <authorList>
            <person name="Guilliams M."/>
            <person name="Hasenstab-Lehman K."/>
            <person name="Meyer R."/>
            <person name="Mcevoy S."/>
        </authorList>
    </citation>
    <scope>NUCLEOTIDE SEQUENCE [LARGE SCALE GENOMIC DNA]</scope>
    <source>
        <tissue evidence="6">Leaf</tissue>
    </source>
</reference>
<accession>A0AAP0CZP8</accession>
<keyword evidence="3" id="KW-0268">Exocytosis</keyword>
<dbReference type="InterPro" id="IPR046364">
    <property type="entry name" value="Exo70_C"/>
</dbReference>
<name>A0AAP0CZP8_9ASTR</name>
<gene>
    <name evidence="6" type="ORF">SSX86_015368</name>
</gene>
<dbReference type="Pfam" id="PF03081">
    <property type="entry name" value="Exo70_C"/>
    <property type="match status" value="1"/>
</dbReference>
<dbReference type="AlphaFoldDB" id="A0AAP0CZP8"/>
<dbReference type="GO" id="GO:0015031">
    <property type="term" value="P:protein transport"/>
    <property type="evidence" value="ECO:0007669"/>
    <property type="project" value="UniProtKB-KW"/>
</dbReference>
<dbReference type="Pfam" id="PF20669">
    <property type="entry name" value="Exo70_N"/>
    <property type="match status" value="1"/>
</dbReference>
<keyword evidence="2 3" id="KW-0813">Transport</keyword>
<protein>
    <recommendedName>
        <fullName evidence="3">Exocyst subunit Exo70 family protein</fullName>
    </recommendedName>
</protein>
<dbReference type="GO" id="GO:0005546">
    <property type="term" value="F:phosphatidylinositol-4,5-bisphosphate binding"/>
    <property type="evidence" value="ECO:0007669"/>
    <property type="project" value="InterPro"/>
</dbReference>